<dbReference type="InterPro" id="IPR010982">
    <property type="entry name" value="Lambda_DNA-bd_dom_sf"/>
</dbReference>
<dbReference type="InterPro" id="IPR001387">
    <property type="entry name" value="Cro/C1-type_HTH"/>
</dbReference>
<feature type="domain" description="HTH cro/C1-type" evidence="1">
    <location>
        <begin position="10"/>
        <end position="65"/>
    </location>
</feature>
<protein>
    <recommendedName>
        <fullName evidence="1">HTH cro/C1-type domain-containing protein</fullName>
    </recommendedName>
</protein>
<reference evidence="2 3" key="1">
    <citation type="submission" date="2014-07" db="EMBL/GenBank/DDBJ databases">
        <title>Expanding our view of genomic diversity in Candidatus Accumulibacter clades.</title>
        <authorList>
            <person name="Skennerton C.T."/>
            <person name="Barr J.J."/>
            <person name="Slater F.R."/>
            <person name="Bond P.L."/>
            <person name="Tyson G.W."/>
        </authorList>
    </citation>
    <scope>NUCLEOTIDE SEQUENCE [LARGE SCALE GENOMIC DNA]</scope>
    <source>
        <strain evidence="3">SK-01</strain>
    </source>
</reference>
<evidence type="ECO:0000259" key="1">
    <source>
        <dbReference type="PROSITE" id="PS50943"/>
    </source>
</evidence>
<sequence>MDLLSFSERLEYALKQEGVKPTNLAAHLKVSRAAVSYLLSGQSKSMRPDHLAQTAKFLRVRIEWLAIGEQPMRPRLLSEQQQALLDYSDHVSKETMSAILRLLADASAANIALQQSEFSSLSPSPRRAHQQLEQRAN</sequence>
<gene>
    <name evidence="2" type="ORF">CAPSK01_004025</name>
</gene>
<dbReference type="CDD" id="cd00093">
    <property type="entry name" value="HTH_XRE"/>
    <property type="match status" value="1"/>
</dbReference>
<comment type="caution">
    <text evidence="2">The sequence shown here is derived from an EMBL/GenBank/DDBJ whole genome shotgun (WGS) entry which is preliminary data.</text>
</comment>
<dbReference type="GO" id="GO:0003677">
    <property type="term" value="F:DNA binding"/>
    <property type="evidence" value="ECO:0007669"/>
    <property type="project" value="InterPro"/>
</dbReference>
<proteinExistence type="predicted"/>
<dbReference type="Pfam" id="PF13443">
    <property type="entry name" value="HTH_26"/>
    <property type="match status" value="1"/>
</dbReference>
<organism evidence="2 3">
    <name type="scientific">Candidatus Accumulibacter vicinus</name>
    <dbReference type="NCBI Taxonomy" id="2954382"/>
    <lineage>
        <taxon>Bacteria</taxon>
        <taxon>Pseudomonadati</taxon>
        <taxon>Pseudomonadota</taxon>
        <taxon>Betaproteobacteria</taxon>
        <taxon>Candidatus Accumulibacter</taxon>
    </lineage>
</organism>
<dbReference type="RefSeq" id="WP_273703980.1">
    <property type="nucleotide sequence ID" value="NZ_JDSS02000039.1"/>
</dbReference>
<dbReference type="AlphaFoldDB" id="A0A084XW16"/>
<dbReference type="STRING" id="1457154.CAPSK01_004025"/>
<evidence type="ECO:0000313" key="2">
    <source>
        <dbReference type="EMBL" id="KFB66660.1"/>
    </source>
</evidence>
<dbReference type="EMBL" id="JDSS02000039">
    <property type="protein sequence ID" value="KFB66660.1"/>
    <property type="molecule type" value="Genomic_DNA"/>
</dbReference>
<dbReference type="PROSITE" id="PS50943">
    <property type="entry name" value="HTH_CROC1"/>
    <property type="match status" value="1"/>
</dbReference>
<dbReference type="Gene3D" id="1.10.260.40">
    <property type="entry name" value="lambda repressor-like DNA-binding domains"/>
    <property type="match status" value="1"/>
</dbReference>
<dbReference type="SUPFAM" id="SSF47413">
    <property type="entry name" value="lambda repressor-like DNA-binding domains"/>
    <property type="match status" value="1"/>
</dbReference>
<dbReference type="SMART" id="SM00530">
    <property type="entry name" value="HTH_XRE"/>
    <property type="match status" value="1"/>
</dbReference>
<evidence type="ECO:0000313" key="3">
    <source>
        <dbReference type="Proteomes" id="UP000019812"/>
    </source>
</evidence>
<accession>A0A084XW16</accession>
<dbReference type="Proteomes" id="UP000019812">
    <property type="component" value="Unassembled WGS sequence"/>
</dbReference>
<name>A0A084XW16_9PROT</name>